<organism evidence="10 11">
    <name type="scientific">Plesiocystis pacifica SIR-1</name>
    <dbReference type="NCBI Taxonomy" id="391625"/>
    <lineage>
        <taxon>Bacteria</taxon>
        <taxon>Pseudomonadati</taxon>
        <taxon>Myxococcota</taxon>
        <taxon>Polyangia</taxon>
        <taxon>Nannocystales</taxon>
        <taxon>Nannocystaceae</taxon>
        <taxon>Plesiocystis</taxon>
    </lineage>
</organism>
<feature type="domain" description="Amidohydrolase-related" evidence="9">
    <location>
        <begin position="51"/>
        <end position="375"/>
    </location>
</feature>
<evidence type="ECO:0000313" key="10">
    <source>
        <dbReference type="EMBL" id="EDM74651.1"/>
    </source>
</evidence>
<dbReference type="InterPro" id="IPR003764">
    <property type="entry name" value="GlcNAc_6-P_deAcase"/>
</dbReference>
<feature type="binding site" evidence="7">
    <location>
        <begin position="215"/>
        <end position="216"/>
    </location>
    <ligand>
        <name>substrate</name>
    </ligand>
</feature>
<dbReference type="PIRSF" id="PIRSF038994">
    <property type="entry name" value="NagA"/>
    <property type="match status" value="1"/>
</dbReference>
<dbReference type="AlphaFoldDB" id="A6GHM7"/>
<keyword evidence="11" id="KW-1185">Reference proteome</keyword>
<dbReference type="Proteomes" id="UP000005801">
    <property type="component" value="Unassembled WGS sequence"/>
</dbReference>
<dbReference type="RefSeq" id="WP_006976214.1">
    <property type="nucleotide sequence ID" value="NZ_ABCS01000121.1"/>
</dbReference>
<dbReference type="SUPFAM" id="SSF51556">
    <property type="entry name" value="Metallo-dependent hydrolases"/>
    <property type="match status" value="1"/>
</dbReference>
<dbReference type="InterPro" id="IPR006680">
    <property type="entry name" value="Amidohydro-rel"/>
</dbReference>
<evidence type="ECO:0000256" key="1">
    <source>
        <dbReference type="ARBA" id="ARBA00010716"/>
    </source>
</evidence>
<feature type="binding site" evidence="7">
    <location>
        <position position="247"/>
    </location>
    <ligand>
        <name>substrate</name>
    </ligand>
</feature>
<evidence type="ECO:0000256" key="2">
    <source>
        <dbReference type="ARBA" id="ARBA00022723"/>
    </source>
</evidence>
<keyword evidence="2 8" id="KW-0479">Metal-binding</keyword>
<dbReference type="Gene3D" id="2.30.40.10">
    <property type="entry name" value="Urease, subunit C, domain 1"/>
    <property type="match status" value="1"/>
</dbReference>
<dbReference type="GO" id="GO:0008448">
    <property type="term" value="F:N-acetylglucosamine-6-phosphate deacetylase activity"/>
    <property type="evidence" value="ECO:0007669"/>
    <property type="project" value="InterPro"/>
</dbReference>
<feature type="active site" description="Proton donor/acceptor" evidence="6">
    <location>
        <position position="270"/>
    </location>
</feature>
<sequence length="386" mass="41060">MTRHWFERLFDGATEREACVLEVDDDGRVAALREHAPRLDDPARNFEGLAAPGLLDMQVNGAGGVLFNASPTRAGLETMARALAQTGVCHFLPTVLTDAPAVRRAARDAVEQARGALPELLGVHYEGPHIDPGKRGVHRAEAIEALDAPALAALLELRGTGRDLITLAPEHVDAPHIEALSQAGFAVFMGHTNARFADVARARAAGARGFTHFFNAMSPLHHREPGAVGAGLLLDDLWLGLIADGHHVAPEVLRMLAERRGCARLCLVSDGMPTVASERSRFSLYGETIELREGRLTNAEGRLAGAHLPLARAVKNAVEMMGVSVHAALRMASAQPAQALGVDAELGTLRPGMRASVSVFGPELEPRATLVDGQVRWRVEAGGALG</sequence>
<dbReference type="OrthoDB" id="9776488at2"/>
<dbReference type="STRING" id="391625.PPSIR1_37809"/>
<comment type="caution">
    <text evidence="10">The sequence shown here is derived from an EMBL/GenBank/DDBJ whole genome shotgun (WGS) entry which is preliminary data.</text>
</comment>
<dbReference type="EMBL" id="ABCS01000121">
    <property type="protein sequence ID" value="EDM74651.1"/>
    <property type="molecule type" value="Genomic_DNA"/>
</dbReference>
<name>A6GHM7_9BACT</name>
<keyword evidence="4 5" id="KW-0119">Carbohydrate metabolism</keyword>
<dbReference type="InterPro" id="IPR011059">
    <property type="entry name" value="Metal-dep_hydrolase_composite"/>
</dbReference>
<dbReference type="eggNOG" id="COG1820">
    <property type="taxonomic scope" value="Bacteria"/>
</dbReference>
<keyword evidence="3 5" id="KW-0378">Hydrolase</keyword>
<dbReference type="Gene3D" id="3.20.20.140">
    <property type="entry name" value="Metal-dependent hydrolases"/>
    <property type="match status" value="1"/>
</dbReference>
<dbReference type="Pfam" id="PF01979">
    <property type="entry name" value="Amidohydro_1"/>
    <property type="match status" value="1"/>
</dbReference>
<dbReference type="PANTHER" id="PTHR11113:SF14">
    <property type="entry name" value="N-ACETYLGLUCOSAMINE-6-PHOSPHATE DEACETYLASE"/>
    <property type="match status" value="1"/>
</dbReference>
<comment type="cofactor">
    <cofactor evidence="8">
        <name>a divalent metal cation</name>
        <dbReference type="ChEBI" id="CHEBI:60240"/>
    </cofactor>
    <text evidence="8">Binds 1 divalent metal cation per subunit.</text>
</comment>
<feature type="binding site" evidence="8">
    <location>
        <position position="191"/>
    </location>
    <ligand>
        <name>Zn(2+)</name>
        <dbReference type="ChEBI" id="CHEBI:29105"/>
    </ligand>
</feature>
<evidence type="ECO:0000256" key="3">
    <source>
        <dbReference type="ARBA" id="ARBA00022801"/>
    </source>
</evidence>
<evidence type="ECO:0000256" key="5">
    <source>
        <dbReference type="PIRNR" id="PIRNR038994"/>
    </source>
</evidence>
<gene>
    <name evidence="10" type="ORF">PPSIR1_37809</name>
</gene>
<evidence type="ECO:0000256" key="7">
    <source>
        <dbReference type="PIRSR" id="PIRSR038994-2"/>
    </source>
</evidence>
<feature type="binding site" evidence="8">
    <location>
        <position position="126"/>
    </location>
    <ligand>
        <name>Zn(2+)</name>
        <dbReference type="ChEBI" id="CHEBI:29105"/>
    </ligand>
</feature>
<protein>
    <submittedName>
        <fullName evidence="10">N-acetylglucosamine-6-phosphate deacetylase</fullName>
    </submittedName>
</protein>
<dbReference type="GO" id="GO:0046872">
    <property type="term" value="F:metal ion binding"/>
    <property type="evidence" value="ECO:0007669"/>
    <property type="project" value="UniProtKB-KW"/>
</dbReference>
<evidence type="ECO:0000259" key="9">
    <source>
        <dbReference type="Pfam" id="PF01979"/>
    </source>
</evidence>
<dbReference type="InterPro" id="IPR032466">
    <property type="entry name" value="Metal_Hydrolase"/>
</dbReference>
<evidence type="ECO:0000256" key="8">
    <source>
        <dbReference type="PIRSR" id="PIRSR038994-3"/>
    </source>
</evidence>
<proteinExistence type="inferred from homology"/>
<evidence type="ECO:0000256" key="6">
    <source>
        <dbReference type="PIRSR" id="PIRSR038994-1"/>
    </source>
</evidence>
<dbReference type="PANTHER" id="PTHR11113">
    <property type="entry name" value="N-ACETYLGLUCOSAMINE-6-PHOSPHATE DEACETYLASE"/>
    <property type="match status" value="1"/>
</dbReference>
<dbReference type="NCBIfam" id="TIGR00221">
    <property type="entry name" value="nagA"/>
    <property type="match status" value="1"/>
</dbReference>
<evidence type="ECO:0000313" key="11">
    <source>
        <dbReference type="Proteomes" id="UP000005801"/>
    </source>
</evidence>
<feature type="binding site" evidence="8">
    <location>
        <position position="212"/>
    </location>
    <ligand>
        <name>Zn(2+)</name>
        <dbReference type="ChEBI" id="CHEBI:29105"/>
    </ligand>
</feature>
<reference evidence="10 11" key="1">
    <citation type="submission" date="2007-06" db="EMBL/GenBank/DDBJ databases">
        <authorList>
            <person name="Shimkets L."/>
            <person name="Ferriera S."/>
            <person name="Johnson J."/>
            <person name="Kravitz S."/>
            <person name="Beeson K."/>
            <person name="Sutton G."/>
            <person name="Rogers Y.-H."/>
            <person name="Friedman R."/>
            <person name="Frazier M."/>
            <person name="Venter J.C."/>
        </authorList>
    </citation>
    <scope>NUCLEOTIDE SEQUENCE [LARGE SCALE GENOMIC DNA]</scope>
    <source>
        <strain evidence="10 11">SIR-1</strain>
    </source>
</reference>
<feature type="binding site" evidence="7">
    <location>
        <position position="223"/>
    </location>
    <ligand>
        <name>substrate</name>
    </ligand>
</feature>
<feature type="binding site" evidence="7">
    <location>
        <begin position="303"/>
        <end position="305"/>
    </location>
    <ligand>
        <name>substrate</name>
    </ligand>
</feature>
<accession>A6GHM7</accession>
<feature type="binding site" evidence="7">
    <location>
        <position position="137"/>
    </location>
    <ligand>
        <name>substrate</name>
    </ligand>
</feature>
<dbReference type="GO" id="GO:0006046">
    <property type="term" value="P:N-acetylglucosamine catabolic process"/>
    <property type="evidence" value="ECO:0007669"/>
    <property type="project" value="TreeGrafter"/>
</dbReference>
<comment type="similarity">
    <text evidence="1 5">Belongs to the metallo-dependent hydrolases superfamily. NagA family.</text>
</comment>
<evidence type="ECO:0000256" key="4">
    <source>
        <dbReference type="ARBA" id="ARBA00023277"/>
    </source>
</evidence>